<dbReference type="SMART" id="SM00358">
    <property type="entry name" value="DSRM"/>
    <property type="match status" value="1"/>
</dbReference>
<evidence type="ECO:0000259" key="4">
    <source>
        <dbReference type="PROSITE" id="PS50137"/>
    </source>
</evidence>
<dbReference type="GO" id="GO:0016442">
    <property type="term" value="C:RISC complex"/>
    <property type="evidence" value="ECO:0007669"/>
    <property type="project" value="TreeGrafter"/>
</dbReference>
<reference evidence="5" key="1">
    <citation type="submission" date="2023-07" db="EMBL/GenBank/DDBJ databases">
        <title>Chromosome-level genome assembly of Artemia franciscana.</title>
        <authorList>
            <person name="Jo E."/>
        </authorList>
    </citation>
    <scope>NUCLEOTIDE SEQUENCE</scope>
    <source>
        <tissue evidence="5">Whole body</tissue>
    </source>
</reference>
<feature type="domain" description="DRBM" evidence="4">
    <location>
        <begin position="51"/>
        <end position="120"/>
    </location>
</feature>
<dbReference type="InterPro" id="IPR051247">
    <property type="entry name" value="RLC_Component"/>
</dbReference>
<dbReference type="Gene3D" id="3.30.160.20">
    <property type="match status" value="1"/>
</dbReference>
<evidence type="ECO:0000256" key="2">
    <source>
        <dbReference type="PROSITE-ProRule" id="PRU00266"/>
    </source>
</evidence>
<dbReference type="PANTHER" id="PTHR46205">
    <property type="entry name" value="LOQUACIOUS, ISOFORM B"/>
    <property type="match status" value="1"/>
</dbReference>
<evidence type="ECO:0000256" key="1">
    <source>
        <dbReference type="ARBA" id="ARBA00022884"/>
    </source>
</evidence>
<evidence type="ECO:0000256" key="3">
    <source>
        <dbReference type="SAM" id="MobiDB-lite"/>
    </source>
</evidence>
<dbReference type="GO" id="GO:0070578">
    <property type="term" value="C:RISC-loading complex"/>
    <property type="evidence" value="ECO:0007669"/>
    <property type="project" value="TreeGrafter"/>
</dbReference>
<dbReference type="GO" id="GO:0003725">
    <property type="term" value="F:double-stranded RNA binding"/>
    <property type="evidence" value="ECO:0007669"/>
    <property type="project" value="TreeGrafter"/>
</dbReference>
<organism evidence="5 6">
    <name type="scientific">Artemia franciscana</name>
    <name type="common">Brine shrimp</name>
    <name type="synonym">Artemia sanfranciscana</name>
    <dbReference type="NCBI Taxonomy" id="6661"/>
    <lineage>
        <taxon>Eukaryota</taxon>
        <taxon>Metazoa</taxon>
        <taxon>Ecdysozoa</taxon>
        <taxon>Arthropoda</taxon>
        <taxon>Crustacea</taxon>
        <taxon>Branchiopoda</taxon>
        <taxon>Anostraca</taxon>
        <taxon>Artemiidae</taxon>
        <taxon>Artemia</taxon>
    </lineage>
</organism>
<dbReference type="Pfam" id="PF00035">
    <property type="entry name" value="dsrm"/>
    <property type="match status" value="1"/>
</dbReference>
<feature type="non-terminal residue" evidence="5">
    <location>
        <position position="121"/>
    </location>
</feature>
<dbReference type="InterPro" id="IPR014720">
    <property type="entry name" value="dsRBD_dom"/>
</dbReference>
<keyword evidence="1 2" id="KW-0694">RNA-binding</keyword>
<dbReference type="EMBL" id="JAVRJZ010000021">
    <property type="protein sequence ID" value="KAK2705149.1"/>
    <property type="molecule type" value="Genomic_DNA"/>
</dbReference>
<keyword evidence="6" id="KW-1185">Reference proteome</keyword>
<protein>
    <recommendedName>
        <fullName evidence="4">DRBM domain-containing protein</fullName>
    </recommendedName>
</protein>
<feature type="compositionally biased region" description="Polar residues" evidence="3">
    <location>
        <begin position="20"/>
        <end position="43"/>
    </location>
</feature>
<accession>A0AA88KWU2</accession>
<name>A0AA88KWU2_ARTSF</name>
<dbReference type="PROSITE" id="PS50137">
    <property type="entry name" value="DS_RBD"/>
    <property type="match status" value="1"/>
</dbReference>
<comment type="caution">
    <text evidence="5">The sequence shown here is derived from an EMBL/GenBank/DDBJ whole genome shotgun (WGS) entry which is preliminary data.</text>
</comment>
<dbReference type="GO" id="GO:0005737">
    <property type="term" value="C:cytoplasm"/>
    <property type="evidence" value="ECO:0007669"/>
    <property type="project" value="TreeGrafter"/>
</dbReference>
<dbReference type="GO" id="GO:0005634">
    <property type="term" value="C:nucleus"/>
    <property type="evidence" value="ECO:0007669"/>
    <property type="project" value="TreeGrafter"/>
</dbReference>
<gene>
    <name evidence="5" type="ORF">QYM36_017257</name>
</gene>
<dbReference type="AlphaFoldDB" id="A0AA88KWU2"/>
<proteinExistence type="predicted"/>
<dbReference type="GO" id="GO:0035197">
    <property type="term" value="F:siRNA binding"/>
    <property type="evidence" value="ECO:0007669"/>
    <property type="project" value="TreeGrafter"/>
</dbReference>
<feature type="compositionally biased region" description="Basic residues" evidence="3">
    <location>
        <begin position="1"/>
        <end position="12"/>
    </location>
</feature>
<dbReference type="Proteomes" id="UP001187531">
    <property type="component" value="Unassembled WGS sequence"/>
</dbReference>
<sequence>MQKTVVHKPKSVHQREDKGNCSQATPRFNSGPANQNSGNSNPSEELHPPPNPMSELDKEVLSIGLPKPEYVCVNADGPSNGMTFTMTCKIGEDLFTSGCSSRKKDAKKIAAALMLDKLKYL</sequence>
<dbReference type="GO" id="GO:0030422">
    <property type="term" value="P:siRNA processing"/>
    <property type="evidence" value="ECO:0007669"/>
    <property type="project" value="TreeGrafter"/>
</dbReference>
<dbReference type="SUPFAM" id="SSF54768">
    <property type="entry name" value="dsRNA-binding domain-like"/>
    <property type="match status" value="1"/>
</dbReference>
<dbReference type="PANTHER" id="PTHR46205:SF3">
    <property type="entry name" value="LOQUACIOUS, ISOFORM B"/>
    <property type="match status" value="1"/>
</dbReference>
<evidence type="ECO:0000313" key="5">
    <source>
        <dbReference type="EMBL" id="KAK2705149.1"/>
    </source>
</evidence>
<dbReference type="GO" id="GO:0070920">
    <property type="term" value="P:regulation of regulatory ncRNA processing"/>
    <property type="evidence" value="ECO:0007669"/>
    <property type="project" value="TreeGrafter"/>
</dbReference>
<feature type="region of interest" description="Disordered" evidence="3">
    <location>
        <begin position="1"/>
        <end position="56"/>
    </location>
</feature>
<evidence type="ECO:0000313" key="6">
    <source>
        <dbReference type="Proteomes" id="UP001187531"/>
    </source>
</evidence>